<gene>
    <name evidence="1" type="ORF">BDM02DRAFT_2526502</name>
</gene>
<sequence>MVGMIPCLSRLPAPDLYDLLFLKARIVILCGIGFEIMDLSEALLSPRRKILDWRSLQRDVSRVSP</sequence>
<dbReference type="Proteomes" id="UP000886501">
    <property type="component" value="Unassembled WGS sequence"/>
</dbReference>
<comment type="caution">
    <text evidence="1">The sequence shown here is derived from an EMBL/GenBank/DDBJ whole genome shotgun (WGS) entry which is preliminary data.</text>
</comment>
<name>A0ACB6ZDG0_THEGA</name>
<dbReference type="EMBL" id="MU118028">
    <property type="protein sequence ID" value="KAF9647676.1"/>
    <property type="molecule type" value="Genomic_DNA"/>
</dbReference>
<protein>
    <submittedName>
        <fullName evidence="1">Uncharacterized protein</fullName>
    </submittedName>
</protein>
<reference evidence="1" key="2">
    <citation type="journal article" date="2020" name="Nat. Commun.">
        <title>Large-scale genome sequencing of mycorrhizal fungi provides insights into the early evolution of symbiotic traits.</title>
        <authorList>
            <person name="Miyauchi S."/>
            <person name="Kiss E."/>
            <person name="Kuo A."/>
            <person name="Drula E."/>
            <person name="Kohler A."/>
            <person name="Sanchez-Garcia M."/>
            <person name="Morin E."/>
            <person name="Andreopoulos B."/>
            <person name="Barry K.W."/>
            <person name="Bonito G."/>
            <person name="Buee M."/>
            <person name="Carver A."/>
            <person name="Chen C."/>
            <person name="Cichocki N."/>
            <person name="Clum A."/>
            <person name="Culley D."/>
            <person name="Crous P.W."/>
            <person name="Fauchery L."/>
            <person name="Girlanda M."/>
            <person name="Hayes R.D."/>
            <person name="Keri Z."/>
            <person name="LaButti K."/>
            <person name="Lipzen A."/>
            <person name="Lombard V."/>
            <person name="Magnuson J."/>
            <person name="Maillard F."/>
            <person name="Murat C."/>
            <person name="Nolan M."/>
            <person name="Ohm R.A."/>
            <person name="Pangilinan J."/>
            <person name="Pereira M.F."/>
            <person name="Perotto S."/>
            <person name="Peter M."/>
            <person name="Pfister S."/>
            <person name="Riley R."/>
            <person name="Sitrit Y."/>
            <person name="Stielow J.B."/>
            <person name="Szollosi G."/>
            <person name="Zifcakova L."/>
            <person name="Stursova M."/>
            <person name="Spatafora J.W."/>
            <person name="Tedersoo L."/>
            <person name="Vaario L.M."/>
            <person name="Yamada A."/>
            <person name="Yan M."/>
            <person name="Wang P."/>
            <person name="Xu J."/>
            <person name="Bruns T."/>
            <person name="Baldrian P."/>
            <person name="Vilgalys R."/>
            <person name="Dunand C."/>
            <person name="Henrissat B."/>
            <person name="Grigoriev I.V."/>
            <person name="Hibbett D."/>
            <person name="Nagy L.G."/>
            <person name="Martin F.M."/>
        </authorList>
    </citation>
    <scope>NUCLEOTIDE SEQUENCE</scope>
    <source>
        <strain evidence="1">P2</strain>
    </source>
</reference>
<evidence type="ECO:0000313" key="1">
    <source>
        <dbReference type="EMBL" id="KAF9647676.1"/>
    </source>
</evidence>
<reference evidence="1" key="1">
    <citation type="submission" date="2019-10" db="EMBL/GenBank/DDBJ databases">
        <authorList>
            <consortium name="DOE Joint Genome Institute"/>
            <person name="Kuo A."/>
            <person name="Miyauchi S."/>
            <person name="Kiss E."/>
            <person name="Drula E."/>
            <person name="Kohler A."/>
            <person name="Sanchez-Garcia M."/>
            <person name="Andreopoulos B."/>
            <person name="Barry K.W."/>
            <person name="Bonito G."/>
            <person name="Buee M."/>
            <person name="Carver A."/>
            <person name="Chen C."/>
            <person name="Cichocki N."/>
            <person name="Clum A."/>
            <person name="Culley D."/>
            <person name="Crous P.W."/>
            <person name="Fauchery L."/>
            <person name="Girlanda M."/>
            <person name="Hayes R."/>
            <person name="Keri Z."/>
            <person name="Labutti K."/>
            <person name="Lipzen A."/>
            <person name="Lombard V."/>
            <person name="Magnuson J."/>
            <person name="Maillard F."/>
            <person name="Morin E."/>
            <person name="Murat C."/>
            <person name="Nolan M."/>
            <person name="Ohm R."/>
            <person name="Pangilinan J."/>
            <person name="Pereira M."/>
            <person name="Perotto S."/>
            <person name="Peter M."/>
            <person name="Riley R."/>
            <person name="Sitrit Y."/>
            <person name="Stielow B."/>
            <person name="Szollosi G."/>
            <person name="Zifcakova L."/>
            <person name="Stursova M."/>
            <person name="Spatafora J.W."/>
            <person name="Tedersoo L."/>
            <person name="Vaario L.-M."/>
            <person name="Yamada A."/>
            <person name="Yan M."/>
            <person name="Wang P."/>
            <person name="Xu J."/>
            <person name="Bruns T."/>
            <person name="Baldrian P."/>
            <person name="Vilgalys R."/>
            <person name="Henrissat B."/>
            <person name="Grigoriev I.V."/>
            <person name="Hibbett D."/>
            <person name="Nagy L.G."/>
            <person name="Martin F.M."/>
        </authorList>
    </citation>
    <scope>NUCLEOTIDE SEQUENCE</scope>
    <source>
        <strain evidence="1">P2</strain>
    </source>
</reference>
<evidence type="ECO:0000313" key="2">
    <source>
        <dbReference type="Proteomes" id="UP000886501"/>
    </source>
</evidence>
<organism evidence="1 2">
    <name type="scientific">Thelephora ganbajun</name>
    <name type="common">Ganba fungus</name>
    <dbReference type="NCBI Taxonomy" id="370292"/>
    <lineage>
        <taxon>Eukaryota</taxon>
        <taxon>Fungi</taxon>
        <taxon>Dikarya</taxon>
        <taxon>Basidiomycota</taxon>
        <taxon>Agaricomycotina</taxon>
        <taxon>Agaricomycetes</taxon>
        <taxon>Thelephorales</taxon>
        <taxon>Thelephoraceae</taxon>
        <taxon>Thelephora</taxon>
    </lineage>
</organism>
<accession>A0ACB6ZDG0</accession>
<keyword evidence="2" id="KW-1185">Reference proteome</keyword>
<proteinExistence type="predicted"/>